<dbReference type="InterPro" id="IPR001036">
    <property type="entry name" value="Acrflvin-R"/>
</dbReference>
<dbReference type="InterPro" id="IPR027463">
    <property type="entry name" value="AcrB_DN_DC_subdom"/>
</dbReference>
<dbReference type="AlphaFoldDB" id="A0A7L9EHQ3"/>
<dbReference type="Gene3D" id="3.30.2090.10">
    <property type="entry name" value="Multidrug efflux transporter AcrB TolC docking domain, DN and DC subdomains"/>
    <property type="match status" value="1"/>
</dbReference>
<dbReference type="SUPFAM" id="SSF82693">
    <property type="entry name" value="Multidrug efflux transporter AcrB pore domain, PN1, PN2, PC1 and PC2 subdomains"/>
    <property type="match status" value="2"/>
</dbReference>
<dbReference type="SUPFAM" id="SSF82714">
    <property type="entry name" value="Multidrug efflux transporter AcrB TolC docking domain, DN and DC subdomains"/>
    <property type="match status" value="1"/>
</dbReference>
<proteinExistence type="predicted"/>
<keyword evidence="1" id="KW-0812">Transmembrane</keyword>
<dbReference type="PANTHER" id="PTHR32063:SF18">
    <property type="entry name" value="CATION EFFLUX SYSTEM PROTEIN"/>
    <property type="match status" value="1"/>
</dbReference>
<feature type="transmembrane region" description="Helical" evidence="1">
    <location>
        <begin position="12"/>
        <end position="32"/>
    </location>
</feature>
<accession>A0A7L9EHQ3</accession>
<geneLocation type="plasmid" evidence="2">
    <name>pPUV-10</name>
</geneLocation>
<keyword evidence="2" id="KW-0614">Plasmid</keyword>
<keyword evidence="1" id="KW-1133">Transmembrane helix</keyword>
<dbReference type="Gene3D" id="1.20.1640.10">
    <property type="entry name" value="Multidrug efflux transporter AcrB transmembrane domain"/>
    <property type="match status" value="1"/>
</dbReference>
<name>A0A7L9EHQ3_PSEAI</name>
<dbReference type="GO" id="GO:0042910">
    <property type="term" value="F:xenobiotic transmembrane transporter activity"/>
    <property type="evidence" value="ECO:0007669"/>
    <property type="project" value="TreeGrafter"/>
</dbReference>
<dbReference type="Pfam" id="PF00873">
    <property type="entry name" value="ACR_tran"/>
    <property type="match status" value="1"/>
</dbReference>
<evidence type="ECO:0000256" key="1">
    <source>
        <dbReference type="SAM" id="Phobius"/>
    </source>
</evidence>
<reference evidence="2" key="1">
    <citation type="journal article" date="2021" name="Antimicrob. Agents Chemother.">
        <title>Epidemic territorial spread of IncP-2-type VIM-2 carbapenemase-encoding megaplasmids in nosocomial Pseudomonas aeruginosa populations.</title>
        <authorList>
            <person name="Urbanowicz P."/>
            <person name="Bitar I."/>
            <person name="Izdebski R."/>
            <person name="Baraniak A."/>
            <person name="Literacka E."/>
            <person name="Hrabak J."/>
            <person name="Gniadkowski M."/>
        </authorList>
    </citation>
    <scope>NUCLEOTIDE SEQUENCE</scope>
    <source>
        <strain evidence="2">NMI3005/09</strain>
    </source>
</reference>
<keyword evidence="1" id="KW-0472">Membrane</keyword>
<protein>
    <submittedName>
        <fullName evidence="2">Efflux RND transporter permease subunit</fullName>
    </submittedName>
</protein>
<sequence length="339" mass="36920">MKITEMALRASRLTYFVALIIFVAGIATFLNFPSQEEPTVTVRDAMVTALNPGLPAERVEQLIARPIEERLRELAEVKRVTSTVRAGSAMIQVTIWDRYTDLAPIWQRVRAKVADSKDALPQSTMGPFVDEDFGRVAVASIAVTAPGYSMSEMRVALKQMRDRLYTVPGIERITFYGLQEERVYLEFDRPRLARLELTPQGVIDQLVKQNVVASGGQIVVGGINATLAVSGEVRDAPSLRAMPIALPRPQSSTAPVPTIALGELAQVSVRPADPPESAAIYKGQPAVVMAVSMASGQNVEQFGKALKARVADQEKLLPAGFDLSTSLSRPMSSSTRWAK</sequence>
<dbReference type="GO" id="GO:0005886">
    <property type="term" value="C:plasma membrane"/>
    <property type="evidence" value="ECO:0007669"/>
    <property type="project" value="TreeGrafter"/>
</dbReference>
<dbReference type="Gene3D" id="3.30.70.1430">
    <property type="entry name" value="Multidrug efflux transporter AcrB pore domain"/>
    <property type="match status" value="1"/>
</dbReference>
<dbReference type="PANTHER" id="PTHR32063">
    <property type="match status" value="1"/>
</dbReference>
<dbReference type="EMBL" id="MT732188">
    <property type="protein sequence ID" value="QOJ67103.1"/>
    <property type="molecule type" value="Genomic_DNA"/>
</dbReference>
<dbReference type="Gene3D" id="3.30.70.1320">
    <property type="entry name" value="Multidrug efflux transporter AcrB pore domain like"/>
    <property type="match status" value="1"/>
</dbReference>
<evidence type="ECO:0000313" key="2">
    <source>
        <dbReference type="EMBL" id="QOJ67103.1"/>
    </source>
</evidence>
<organism evidence="2">
    <name type="scientific">Pseudomonas aeruginosa</name>
    <dbReference type="NCBI Taxonomy" id="287"/>
    <lineage>
        <taxon>Bacteria</taxon>
        <taxon>Pseudomonadati</taxon>
        <taxon>Pseudomonadota</taxon>
        <taxon>Gammaproteobacteria</taxon>
        <taxon>Pseudomonadales</taxon>
        <taxon>Pseudomonadaceae</taxon>
        <taxon>Pseudomonas</taxon>
    </lineage>
</organism>